<keyword evidence="2" id="KW-0812">Transmembrane</keyword>
<name>A0A7D9I0W7_PARCT</name>
<keyword evidence="2" id="KW-0472">Membrane</keyword>
<keyword evidence="2" id="KW-1133">Transmembrane helix</keyword>
<feature type="compositionally biased region" description="Acidic residues" evidence="1">
    <location>
        <begin position="211"/>
        <end position="232"/>
    </location>
</feature>
<gene>
    <name evidence="3" type="ORF">PACLA_8A038176</name>
</gene>
<evidence type="ECO:0000256" key="1">
    <source>
        <dbReference type="SAM" id="MobiDB-lite"/>
    </source>
</evidence>
<feature type="transmembrane region" description="Helical" evidence="2">
    <location>
        <begin position="263"/>
        <end position="286"/>
    </location>
</feature>
<feature type="region of interest" description="Disordered" evidence="1">
    <location>
        <begin position="210"/>
        <end position="256"/>
    </location>
</feature>
<dbReference type="Gene3D" id="2.80.10.50">
    <property type="match status" value="2"/>
</dbReference>
<comment type="caution">
    <text evidence="3">The sequence shown here is derived from an EMBL/GenBank/DDBJ whole genome shotgun (WGS) entry which is preliminary data.</text>
</comment>
<feature type="compositionally biased region" description="Basic and acidic residues" evidence="1">
    <location>
        <begin position="240"/>
        <end position="256"/>
    </location>
</feature>
<dbReference type="EMBL" id="CACRXK020003302">
    <property type="protein sequence ID" value="CAB3998224.1"/>
    <property type="molecule type" value="Genomic_DNA"/>
</dbReference>
<dbReference type="Proteomes" id="UP001152795">
    <property type="component" value="Unassembled WGS sequence"/>
</dbReference>
<dbReference type="SUPFAM" id="SSF50370">
    <property type="entry name" value="Ricin B-like lectins"/>
    <property type="match status" value="2"/>
</dbReference>
<feature type="non-terminal residue" evidence="3">
    <location>
        <position position="551"/>
    </location>
</feature>
<evidence type="ECO:0000313" key="4">
    <source>
        <dbReference type="Proteomes" id="UP001152795"/>
    </source>
</evidence>
<keyword evidence="4" id="KW-1185">Reference proteome</keyword>
<evidence type="ECO:0000256" key="2">
    <source>
        <dbReference type="SAM" id="Phobius"/>
    </source>
</evidence>
<dbReference type="InterPro" id="IPR035992">
    <property type="entry name" value="Ricin_B-like_lectins"/>
</dbReference>
<reference evidence="3" key="1">
    <citation type="submission" date="2020-04" db="EMBL/GenBank/DDBJ databases">
        <authorList>
            <person name="Alioto T."/>
            <person name="Alioto T."/>
            <person name="Gomez Garrido J."/>
        </authorList>
    </citation>
    <scope>NUCLEOTIDE SEQUENCE</scope>
    <source>
        <strain evidence="3">A484AB</strain>
    </source>
</reference>
<sequence>MTDGRSNNKYLVTMKKCNRNNQRQLWKCVGERIKQTQSGRYMYMYKYYGEHYGHVRTRKYWRYASKWTHFGSKKDVCSQAVGCDTFVDGSHLLILDKTKCEEQSECLGEKKIKLSNTKCFLLPNKTQYLHNDTWKALEIQNDSFEITVDKESLPNPVCYLQWDLSKTPESWGGLMVKVLFECEDSSAATIRKTEHCVVIKYTGTFKGFHDDGDDDDDGDDNDNDGDDNDGDNNDGNGGDKTNKDKTDADQKNNGGDKDNTQTIIIIVCVLVVLLLSGLVVFVIYKYRNRLVCYGRRNTERQDAAPKQEYADAMNPLYPANNNYSGQRECELYESTPDHVYQYVDTDHKTTVPPPQNLTYDYAVVDGPLTKGERSSVELDATGGKAGCEPTKAVCFDENCTYCQCERDKETFIPTRGKDGECVPNEYLAYVTSYNSSFLVQDVSKTFCLDYTYERYVGGNPKCNTNARSQRWLWTKNQQLLNLDALECVTNTYYATLDKCIANNVKQLLKCEREDSYYVSIYGLRRRNLKWKRYGSNQTLCSEAMDDGTFHR</sequence>
<protein>
    <submittedName>
        <fullName evidence="3">Uncharacterized protein</fullName>
    </submittedName>
</protein>
<accession>A0A7D9I0W7</accession>
<organism evidence="3 4">
    <name type="scientific">Paramuricea clavata</name>
    <name type="common">Red gorgonian</name>
    <name type="synonym">Violescent sea-whip</name>
    <dbReference type="NCBI Taxonomy" id="317549"/>
    <lineage>
        <taxon>Eukaryota</taxon>
        <taxon>Metazoa</taxon>
        <taxon>Cnidaria</taxon>
        <taxon>Anthozoa</taxon>
        <taxon>Octocorallia</taxon>
        <taxon>Malacalcyonacea</taxon>
        <taxon>Plexauridae</taxon>
        <taxon>Paramuricea</taxon>
    </lineage>
</organism>
<dbReference type="AlphaFoldDB" id="A0A7D9I0W7"/>
<proteinExistence type="predicted"/>
<evidence type="ECO:0000313" key="3">
    <source>
        <dbReference type="EMBL" id="CAB3998224.1"/>
    </source>
</evidence>